<evidence type="ECO:0008006" key="3">
    <source>
        <dbReference type="Google" id="ProtNLM"/>
    </source>
</evidence>
<reference evidence="1" key="1">
    <citation type="submission" date="2022-10" db="EMBL/GenBank/DDBJ databases">
        <title>The complete genomes of actinobacterial strains from the NBC collection.</title>
        <authorList>
            <person name="Joergensen T.S."/>
            <person name="Alvarez Arevalo M."/>
            <person name="Sterndorff E.B."/>
            <person name="Faurdal D."/>
            <person name="Vuksanovic O."/>
            <person name="Mourched A.-S."/>
            <person name="Charusanti P."/>
            <person name="Shaw S."/>
            <person name="Blin K."/>
            <person name="Weber T."/>
        </authorList>
    </citation>
    <scope>NUCLEOTIDE SEQUENCE</scope>
    <source>
        <strain evidence="1">NBC_00119</strain>
    </source>
</reference>
<protein>
    <recommendedName>
        <fullName evidence="3">ATP-binding protein</fullName>
    </recommendedName>
</protein>
<dbReference type="EMBL" id="CP108195">
    <property type="protein sequence ID" value="WTS18480.1"/>
    <property type="molecule type" value="Genomic_DNA"/>
</dbReference>
<sequence length="680" mass="73369">MTVTEGTGTVQQQAEATGQAQVTQVAGDYAEHHHQYVRGWQYLRSTGVDDNELELAENAFVDPPGPQGSGQVAQAVSMLTRPYGKSHVLVLCGEAGTGRRTAALHALRKAGVPRKQISWLVLDWDQPRTEQIPHAEGRACILDLTDYRDLSEDFYTGLADYQKQAQAADAVLVILADPNAWNPRTLATVPTVHLAHPSAAKVAKSHLRHVAAGRVDWLTHDPLKDLLAPEAPASDGARLARLIADVEDDAEDDGKIAVGKQFTDWQDHLKTWFEEHSAPGDLQERALLIATALLDGAPAAVVLGAADQLFTEVGGELPRGGALAGRDLDKRLKEISASPTDDEGISLEKQQRGLSEAALKYVWRQRPQLRPALLEWASQISAPNKIAVRHLQRIADCLVPLSLLPGGSTVLSVARRWIESDRVAHRQLAIHILETMALHPIAGAAVRRQLYDWAQQKTTSEQLIAALAAVCAGELGQRYPRVALTRLRLLASRDGHQARDAVANAVRTLVSTPEQRILVLSEIVEWAESTDSTIRRAGASTFLALTDITSDILLPLPADQEDTGETVDAPDVLASQLFVRGWRAALQEPTAEQAAYQHLATWLDSPKLEDDQVLPLAAQVLRGYLGQEGPSALLVGSPDSSDLGRARRAQLFAQLISEVASSSGPSAVARSGGDGAVVTA</sequence>
<evidence type="ECO:0000313" key="1">
    <source>
        <dbReference type="EMBL" id="WTS09693.1"/>
    </source>
</evidence>
<dbReference type="EMBL" id="CP108195">
    <property type="protein sequence ID" value="WTS09693.1"/>
    <property type="molecule type" value="Genomic_DNA"/>
</dbReference>
<name>A0AAU1TWE3_9ACTN</name>
<accession>A0AAU1TWE3</accession>
<proteinExistence type="predicted"/>
<dbReference type="AlphaFoldDB" id="A0AAU1TWE3"/>
<organism evidence="1">
    <name type="scientific">Streptomyces sp. NBC_00119</name>
    <dbReference type="NCBI Taxonomy" id="2975659"/>
    <lineage>
        <taxon>Bacteria</taxon>
        <taxon>Bacillati</taxon>
        <taxon>Actinomycetota</taxon>
        <taxon>Actinomycetes</taxon>
        <taxon>Kitasatosporales</taxon>
        <taxon>Streptomycetaceae</taxon>
        <taxon>Streptomyces</taxon>
    </lineage>
</organism>
<evidence type="ECO:0000313" key="2">
    <source>
        <dbReference type="EMBL" id="WTS18480.1"/>
    </source>
</evidence>
<gene>
    <name evidence="1" type="ORF">OHU69_00115</name>
    <name evidence="2" type="ORF">OHU69_50555</name>
</gene>